<dbReference type="AlphaFoldDB" id="A0A5B7IPX0"/>
<evidence type="ECO:0000313" key="2">
    <source>
        <dbReference type="EMBL" id="MPC87561.1"/>
    </source>
</evidence>
<organism evidence="2 3">
    <name type="scientific">Portunus trituberculatus</name>
    <name type="common">Swimming crab</name>
    <name type="synonym">Neptunus trituberculatus</name>
    <dbReference type="NCBI Taxonomy" id="210409"/>
    <lineage>
        <taxon>Eukaryota</taxon>
        <taxon>Metazoa</taxon>
        <taxon>Ecdysozoa</taxon>
        <taxon>Arthropoda</taxon>
        <taxon>Crustacea</taxon>
        <taxon>Multicrustacea</taxon>
        <taxon>Malacostraca</taxon>
        <taxon>Eumalacostraca</taxon>
        <taxon>Eucarida</taxon>
        <taxon>Decapoda</taxon>
        <taxon>Pleocyemata</taxon>
        <taxon>Brachyura</taxon>
        <taxon>Eubrachyura</taxon>
        <taxon>Portunoidea</taxon>
        <taxon>Portunidae</taxon>
        <taxon>Portuninae</taxon>
        <taxon>Portunus</taxon>
    </lineage>
</organism>
<comment type="caution">
    <text evidence="2">The sequence shown here is derived from an EMBL/GenBank/DDBJ whole genome shotgun (WGS) entry which is preliminary data.</text>
</comment>
<sequence length="96" mass="10038">MSEGGREGGKKGGRESGKQGGREAGRVETAVLGQSDSSRGSEKVVVPRPCCSFSIPPFPPSMLPLPRPLPVTPPYPPLAPTCTATWRARTGCHAPL</sequence>
<accession>A0A5B7IPX0</accession>
<reference evidence="2 3" key="1">
    <citation type="submission" date="2019-05" db="EMBL/GenBank/DDBJ databases">
        <title>Another draft genome of Portunus trituberculatus and its Hox gene families provides insights of decapod evolution.</title>
        <authorList>
            <person name="Jeong J.-H."/>
            <person name="Song I."/>
            <person name="Kim S."/>
            <person name="Choi T."/>
            <person name="Kim D."/>
            <person name="Ryu S."/>
            <person name="Kim W."/>
        </authorList>
    </citation>
    <scope>NUCLEOTIDE SEQUENCE [LARGE SCALE GENOMIC DNA]</scope>
    <source>
        <tissue evidence="2">Muscle</tissue>
    </source>
</reference>
<protein>
    <submittedName>
        <fullName evidence="2">Uncharacterized protein</fullName>
    </submittedName>
</protein>
<feature type="compositionally biased region" description="Basic and acidic residues" evidence="1">
    <location>
        <begin position="1"/>
        <end position="26"/>
    </location>
</feature>
<dbReference type="Proteomes" id="UP000324222">
    <property type="component" value="Unassembled WGS sequence"/>
</dbReference>
<gene>
    <name evidence="2" type="ORF">E2C01_082427</name>
</gene>
<proteinExistence type="predicted"/>
<keyword evidence="3" id="KW-1185">Reference proteome</keyword>
<name>A0A5B7IPX0_PORTR</name>
<feature type="region of interest" description="Disordered" evidence="1">
    <location>
        <begin position="1"/>
        <end position="43"/>
    </location>
</feature>
<evidence type="ECO:0000313" key="3">
    <source>
        <dbReference type="Proteomes" id="UP000324222"/>
    </source>
</evidence>
<dbReference type="EMBL" id="VSRR010074869">
    <property type="protein sequence ID" value="MPC87561.1"/>
    <property type="molecule type" value="Genomic_DNA"/>
</dbReference>
<evidence type="ECO:0000256" key="1">
    <source>
        <dbReference type="SAM" id="MobiDB-lite"/>
    </source>
</evidence>